<name>A0A5N0VLG4_9PSEU</name>
<dbReference type="InterPro" id="IPR045851">
    <property type="entry name" value="AMP-bd_C_sf"/>
</dbReference>
<evidence type="ECO:0000256" key="1">
    <source>
        <dbReference type="ARBA" id="ARBA00006432"/>
    </source>
</evidence>
<keyword evidence="2 5" id="KW-0436">Ligase</keyword>
<evidence type="ECO:0000259" key="3">
    <source>
        <dbReference type="Pfam" id="PF00501"/>
    </source>
</evidence>
<comment type="similarity">
    <text evidence="1">Belongs to the ATP-dependent AMP-binding enzyme family.</text>
</comment>
<feature type="domain" description="AMP-binding enzyme C-terminal" evidence="4">
    <location>
        <begin position="400"/>
        <end position="474"/>
    </location>
</feature>
<dbReference type="Proteomes" id="UP000319769">
    <property type="component" value="Unassembled WGS sequence"/>
</dbReference>
<dbReference type="InterPro" id="IPR020845">
    <property type="entry name" value="AMP-binding_CS"/>
</dbReference>
<dbReference type="PROSITE" id="PS00455">
    <property type="entry name" value="AMP_BINDING"/>
    <property type="match status" value="1"/>
</dbReference>
<gene>
    <name evidence="5" type="ORF">FPZ12_002890</name>
</gene>
<dbReference type="InterPro" id="IPR042099">
    <property type="entry name" value="ANL_N_sf"/>
</dbReference>
<proteinExistence type="inferred from homology"/>
<evidence type="ECO:0000256" key="2">
    <source>
        <dbReference type="ARBA" id="ARBA00022598"/>
    </source>
</evidence>
<comment type="caution">
    <text evidence="5">The sequence shown here is derived from an EMBL/GenBank/DDBJ whole genome shotgun (WGS) entry which is preliminary data.</text>
</comment>
<dbReference type="PANTHER" id="PTHR24096">
    <property type="entry name" value="LONG-CHAIN-FATTY-ACID--COA LIGASE"/>
    <property type="match status" value="1"/>
</dbReference>
<dbReference type="EMBL" id="VMNW02000002">
    <property type="protein sequence ID" value="KAA9166568.1"/>
    <property type="molecule type" value="Genomic_DNA"/>
</dbReference>
<keyword evidence="6" id="KW-1185">Reference proteome</keyword>
<organism evidence="5 6">
    <name type="scientific">Amycolatopsis acidicola</name>
    <dbReference type="NCBI Taxonomy" id="2596893"/>
    <lineage>
        <taxon>Bacteria</taxon>
        <taxon>Bacillati</taxon>
        <taxon>Actinomycetota</taxon>
        <taxon>Actinomycetes</taxon>
        <taxon>Pseudonocardiales</taxon>
        <taxon>Pseudonocardiaceae</taxon>
        <taxon>Amycolatopsis</taxon>
    </lineage>
</organism>
<dbReference type="AlphaFoldDB" id="A0A5N0VLG4"/>
<accession>A0A5N0VLG4</accession>
<dbReference type="Pfam" id="PF13193">
    <property type="entry name" value="AMP-binding_C"/>
    <property type="match status" value="1"/>
</dbReference>
<feature type="domain" description="AMP-dependent synthetase/ligase" evidence="3">
    <location>
        <begin position="13"/>
        <end position="351"/>
    </location>
</feature>
<dbReference type="GO" id="GO:0016405">
    <property type="term" value="F:CoA-ligase activity"/>
    <property type="evidence" value="ECO:0007669"/>
    <property type="project" value="TreeGrafter"/>
</dbReference>
<dbReference type="InterPro" id="IPR000873">
    <property type="entry name" value="AMP-dep_synth/lig_dom"/>
</dbReference>
<reference evidence="5" key="1">
    <citation type="submission" date="2019-09" db="EMBL/GenBank/DDBJ databases">
        <authorList>
            <person name="Teo W.F.A."/>
            <person name="Duangmal K."/>
        </authorList>
    </citation>
    <scope>NUCLEOTIDE SEQUENCE [LARGE SCALE GENOMIC DNA]</scope>
    <source>
        <strain evidence="5">K81G1</strain>
    </source>
</reference>
<evidence type="ECO:0000313" key="5">
    <source>
        <dbReference type="EMBL" id="KAA9166568.1"/>
    </source>
</evidence>
<dbReference type="Gene3D" id="3.40.50.12780">
    <property type="entry name" value="N-terminal domain of ligase-like"/>
    <property type="match status" value="1"/>
</dbReference>
<dbReference type="Gene3D" id="3.30.300.30">
    <property type="match status" value="1"/>
</dbReference>
<sequence length="491" mass="51844">MSVPAIHIDQRLRQTAERLPSRPAIRCGETTFTYAELEAAVSRLAAKLSESTGPGAVIGVANILDPAFAVAYYAILRSGNTVVILNPLQSERILTHVLQAAEAGLAFVTDEMRARLSGGDTELVPVAAALEPSQVTAGKPRRTKAEPPACVLFTSGTTGLPKGVLLSHRNLVANAAQTARAHRLSANSLTVNHLPAYHLMHLNSAVWAGATQVLCTDPDPVVATRLAGQVQATHYYSLPVRLARLARDARLRELRLDTVRAVLSGGAALPPAAASALTDQFGVPVMQGYGLAETSPLTHCDEPPWPRYGSVGPPVAGTECRIVDVGTGAVLPAGEKGEVQVRGPQVMLGYLDPAQPSPVDAEGWLSTGDIGRVDDEGYLFLVDRIKDVFKYDNHLVAPAEIEAVLAGHPGVADCVVVDTPDPLHGGVANALVVPRSADVGAAGITEFVNARVPEFQHLARVVLTDSIPRGPGGKTRRGQLRDFFREPAASD</sequence>
<dbReference type="InterPro" id="IPR025110">
    <property type="entry name" value="AMP-bd_C"/>
</dbReference>
<evidence type="ECO:0000259" key="4">
    <source>
        <dbReference type="Pfam" id="PF13193"/>
    </source>
</evidence>
<dbReference type="PANTHER" id="PTHR24096:SF149">
    <property type="entry name" value="AMP-BINDING DOMAIN-CONTAINING PROTEIN-RELATED"/>
    <property type="match status" value="1"/>
</dbReference>
<dbReference type="SUPFAM" id="SSF56801">
    <property type="entry name" value="Acetyl-CoA synthetase-like"/>
    <property type="match status" value="1"/>
</dbReference>
<dbReference type="Pfam" id="PF00501">
    <property type="entry name" value="AMP-binding"/>
    <property type="match status" value="1"/>
</dbReference>
<evidence type="ECO:0000313" key="6">
    <source>
        <dbReference type="Proteomes" id="UP000319769"/>
    </source>
</evidence>
<dbReference type="OrthoDB" id="3465883at2"/>
<protein>
    <submittedName>
        <fullName evidence="5">Acyl--CoA ligase</fullName>
    </submittedName>
</protein>